<dbReference type="HOGENOM" id="CLU_740931_0_0_1"/>
<name>A0A0D0TQE5_9TREE</name>
<dbReference type="Gene3D" id="1.20.1390.10">
    <property type="entry name" value="PWI domain"/>
    <property type="match status" value="1"/>
</dbReference>
<feature type="non-terminal residue" evidence="4">
    <location>
        <position position="1"/>
    </location>
</feature>
<gene>
    <name evidence="4" type="ORF">I313_06596</name>
</gene>
<evidence type="ECO:0000259" key="3">
    <source>
        <dbReference type="PROSITE" id="PS51025"/>
    </source>
</evidence>
<reference evidence="4 5" key="1">
    <citation type="submission" date="2015-01" db="EMBL/GenBank/DDBJ databases">
        <title>The Genome Sequence of Cryptococcus gattii Ram5.</title>
        <authorList>
            <consortium name="The Broad Institute Genomics Platform"/>
            <person name="Cuomo C."/>
            <person name="Litvintseva A."/>
            <person name="Chen Y."/>
            <person name="Heitman J."/>
            <person name="Sun S."/>
            <person name="Springer D."/>
            <person name="Dromer F."/>
            <person name="Young S."/>
            <person name="Zeng Q."/>
            <person name="Gargeya S."/>
            <person name="Abouelleil A."/>
            <person name="Alvarado L."/>
            <person name="Chapman S.B."/>
            <person name="Gainer-Dewar J."/>
            <person name="Goldberg J."/>
            <person name="Griggs A."/>
            <person name="Gujja S."/>
            <person name="Hansen M."/>
            <person name="Howarth C."/>
            <person name="Imamovic A."/>
            <person name="Larimer J."/>
            <person name="Murphy C."/>
            <person name="Naylor J."/>
            <person name="Pearson M."/>
            <person name="Priest M."/>
            <person name="Roberts A."/>
            <person name="Saif S."/>
            <person name="Shea T."/>
            <person name="Sykes S."/>
            <person name="Wortman J."/>
            <person name="Nusbaum C."/>
            <person name="Birren B."/>
        </authorList>
    </citation>
    <scope>NUCLEOTIDE SEQUENCE [LARGE SCALE GENOMIC DNA]</scope>
    <source>
        <strain evidence="4 5">Ram5</strain>
    </source>
</reference>
<evidence type="ECO:0000313" key="4">
    <source>
        <dbReference type="EMBL" id="KIR37593.1"/>
    </source>
</evidence>
<organism evidence="4 5">
    <name type="scientific">Cryptococcus deuterogattii Ram5</name>
    <dbReference type="NCBI Taxonomy" id="1296110"/>
    <lineage>
        <taxon>Eukaryota</taxon>
        <taxon>Fungi</taxon>
        <taxon>Dikarya</taxon>
        <taxon>Basidiomycota</taxon>
        <taxon>Agaricomycotina</taxon>
        <taxon>Tremellomycetes</taxon>
        <taxon>Tremellales</taxon>
        <taxon>Cryptococcaceae</taxon>
        <taxon>Cryptococcus</taxon>
        <taxon>Cryptococcus gattii species complex</taxon>
    </lineage>
</organism>
<dbReference type="SMART" id="SM00311">
    <property type="entry name" value="PWI"/>
    <property type="match status" value="1"/>
</dbReference>
<dbReference type="EMBL" id="KN847915">
    <property type="protein sequence ID" value="KIR37593.1"/>
    <property type="molecule type" value="Genomic_DNA"/>
</dbReference>
<dbReference type="Proteomes" id="UP000053392">
    <property type="component" value="Unassembled WGS sequence"/>
</dbReference>
<dbReference type="OrthoDB" id="163257at2759"/>
<feature type="compositionally biased region" description="Basic and acidic residues" evidence="2">
    <location>
        <begin position="169"/>
        <end position="182"/>
    </location>
</feature>
<dbReference type="AlphaFoldDB" id="A0A0D0TQE5"/>
<dbReference type="PANTHER" id="PTHR23148">
    <property type="entry name" value="SERINE/ARGININE REGULATED NUCLEAR MATRIX PROTEIN"/>
    <property type="match status" value="1"/>
</dbReference>
<sequence length="374" mass="40994">MADTGMRGTNALQDSRFKDKELASIKSTKFPKHFSEKVDLRKVNISVLRPWVAEKVTELIKVEDDIVVEYVFGMLEDRDNPTPDPKKMQVSLVGFMDKYGAAAFMDALWKLLLSAQKTVGGVPAEFIEAKKQELQRKQQESSSLPLPPLPPSSASHSQARSSAGPVGRSRAEDYYGREPRGGVNRLEIDHETMDGLPAAAVVVLPPTLGKGITVARPHLTVLPHHPLLRAKREVEARAGVDPSRVLLLRPVVPVHVRVPDLDPSHARCLLVHVHVPLRLPLFVCAVPTDTNTDVGHLVVVGARAEAVVEVEVEAGVGEGVIPHHVRKLENTHDPCPDREHGPAHDLDLEHLSDDGRGITLPHLNFKGMTRVRGG</sequence>
<dbReference type="Pfam" id="PF01480">
    <property type="entry name" value="PWI"/>
    <property type="match status" value="1"/>
</dbReference>
<proteinExistence type="predicted"/>
<dbReference type="InterPro" id="IPR002483">
    <property type="entry name" value="PWI_dom"/>
</dbReference>
<dbReference type="GO" id="GO:0048024">
    <property type="term" value="P:regulation of mRNA splicing, via spliceosome"/>
    <property type="evidence" value="ECO:0007669"/>
    <property type="project" value="TreeGrafter"/>
</dbReference>
<keyword evidence="5" id="KW-1185">Reference proteome</keyword>
<dbReference type="GO" id="GO:0005681">
    <property type="term" value="C:spliceosomal complex"/>
    <property type="evidence" value="ECO:0007669"/>
    <property type="project" value="TreeGrafter"/>
</dbReference>
<keyword evidence="1" id="KW-0507">mRNA processing</keyword>
<dbReference type="GO" id="GO:0003723">
    <property type="term" value="F:RNA binding"/>
    <property type="evidence" value="ECO:0007669"/>
    <property type="project" value="TreeGrafter"/>
</dbReference>
<accession>A0A0D0TQE5</accession>
<feature type="region of interest" description="Disordered" evidence="2">
    <location>
        <begin position="131"/>
        <end position="182"/>
    </location>
</feature>
<dbReference type="GO" id="GO:0006397">
    <property type="term" value="P:mRNA processing"/>
    <property type="evidence" value="ECO:0007669"/>
    <property type="project" value="UniProtKB-KW"/>
</dbReference>
<evidence type="ECO:0000256" key="2">
    <source>
        <dbReference type="SAM" id="MobiDB-lite"/>
    </source>
</evidence>
<feature type="domain" description="PWI" evidence="3">
    <location>
        <begin position="27"/>
        <end position="129"/>
    </location>
</feature>
<protein>
    <submittedName>
        <fullName evidence="4">Serine/arginine repetitive matrix protein 1</fullName>
    </submittedName>
</protein>
<evidence type="ECO:0000313" key="5">
    <source>
        <dbReference type="Proteomes" id="UP000053392"/>
    </source>
</evidence>
<dbReference type="InterPro" id="IPR036483">
    <property type="entry name" value="PWI_dom_sf"/>
</dbReference>
<feature type="compositionally biased region" description="Low complexity" evidence="2">
    <location>
        <begin position="152"/>
        <end position="163"/>
    </location>
</feature>
<dbReference type="PROSITE" id="PS51025">
    <property type="entry name" value="PWI"/>
    <property type="match status" value="1"/>
</dbReference>
<evidence type="ECO:0000256" key="1">
    <source>
        <dbReference type="ARBA" id="ARBA00022664"/>
    </source>
</evidence>
<dbReference type="InterPro" id="IPR052225">
    <property type="entry name" value="Ser/Arg_repetitive_matrix"/>
</dbReference>
<dbReference type="PANTHER" id="PTHR23148:SF0">
    <property type="entry name" value="SERINE_ARGININE REPETITIVE MATRIX PROTEIN 1"/>
    <property type="match status" value="1"/>
</dbReference>
<dbReference type="SUPFAM" id="SSF101233">
    <property type="entry name" value="PWI domain"/>
    <property type="match status" value="1"/>
</dbReference>